<proteinExistence type="predicted"/>
<feature type="domain" description="CNH" evidence="5">
    <location>
        <begin position="22"/>
        <end position="299"/>
    </location>
</feature>
<dbReference type="InterPro" id="IPR032914">
    <property type="entry name" value="Vam6/VPS39/TRAP1"/>
</dbReference>
<protein>
    <submittedName>
        <fullName evidence="6">Transforming growth factor-beta receptor-associated protein 1</fullName>
    </submittedName>
</protein>
<reference evidence="7" key="1">
    <citation type="submission" date="2017-01" db="EMBL/GenBank/DDBJ databases">
        <title>Comparative genomics of anhydrobiosis in the tardigrade Hypsibius dujardini.</title>
        <authorList>
            <person name="Yoshida Y."/>
            <person name="Koutsovoulos G."/>
            <person name="Laetsch D."/>
            <person name="Stevens L."/>
            <person name="Kumar S."/>
            <person name="Horikawa D."/>
            <person name="Ishino K."/>
            <person name="Komine S."/>
            <person name="Tomita M."/>
            <person name="Blaxter M."/>
            <person name="Arakawa K."/>
        </authorList>
    </citation>
    <scope>NUCLEOTIDE SEQUENCE [LARGE SCALE GENOMIC DNA]</scope>
    <source>
        <strain evidence="7">Z151</strain>
    </source>
</reference>
<dbReference type="EMBL" id="MTYJ01000114">
    <property type="protein sequence ID" value="OQV13873.1"/>
    <property type="molecule type" value="Genomic_DNA"/>
</dbReference>
<dbReference type="InterPro" id="IPR001180">
    <property type="entry name" value="CNH_dom"/>
</dbReference>
<comment type="subcellular location">
    <subcellularLocation>
        <location evidence="1">Cytoplasm</location>
    </subcellularLocation>
</comment>
<evidence type="ECO:0000313" key="6">
    <source>
        <dbReference type="EMBL" id="OQV13873.1"/>
    </source>
</evidence>
<dbReference type="GO" id="GO:0005737">
    <property type="term" value="C:cytoplasm"/>
    <property type="evidence" value="ECO:0007669"/>
    <property type="project" value="UniProtKB-SubCell"/>
</dbReference>
<evidence type="ECO:0000256" key="1">
    <source>
        <dbReference type="ARBA" id="ARBA00004496"/>
    </source>
</evidence>
<dbReference type="InterPro" id="IPR019453">
    <property type="entry name" value="VPS39/TGFA1_Znf"/>
</dbReference>
<comment type="caution">
    <text evidence="6">The sequence shown here is derived from an EMBL/GenBank/DDBJ whole genome shotgun (WGS) entry which is preliminary data.</text>
</comment>
<keyword evidence="3" id="KW-0963">Cytoplasm</keyword>
<dbReference type="PROSITE" id="PS50219">
    <property type="entry name" value="CNH"/>
    <property type="match status" value="1"/>
</dbReference>
<name>A0A1W0WFI0_HYPEX</name>
<keyword evidence="2" id="KW-0813">Transport</keyword>
<accession>A0A1W0WFI0</accession>
<keyword evidence="6" id="KW-0675">Receptor</keyword>
<dbReference type="AlphaFoldDB" id="A0A1W0WFI0"/>
<dbReference type="GO" id="GO:0006914">
    <property type="term" value="P:autophagy"/>
    <property type="evidence" value="ECO:0007669"/>
    <property type="project" value="TreeGrafter"/>
</dbReference>
<keyword evidence="7" id="KW-1185">Reference proteome</keyword>
<dbReference type="PANTHER" id="PTHR12894:SF27">
    <property type="entry name" value="TRANSFORMING GROWTH FACTOR-BETA RECEPTOR-ASSOCIATED PROTEIN 1"/>
    <property type="match status" value="1"/>
</dbReference>
<dbReference type="Pfam" id="PF00780">
    <property type="entry name" value="CNH"/>
    <property type="match status" value="1"/>
</dbReference>
<dbReference type="OrthoDB" id="10258882at2759"/>
<evidence type="ECO:0000259" key="5">
    <source>
        <dbReference type="PROSITE" id="PS50219"/>
    </source>
</evidence>
<dbReference type="GO" id="GO:0034058">
    <property type="term" value="P:endosomal vesicle fusion"/>
    <property type="evidence" value="ECO:0007669"/>
    <property type="project" value="TreeGrafter"/>
</dbReference>
<organism evidence="6 7">
    <name type="scientific">Hypsibius exemplaris</name>
    <name type="common">Freshwater tardigrade</name>
    <dbReference type="NCBI Taxonomy" id="2072580"/>
    <lineage>
        <taxon>Eukaryota</taxon>
        <taxon>Metazoa</taxon>
        <taxon>Ecdysozoa</taxon>
        <taxon>Tardigrada</taxon>
        <taxon>Eutardigrada</taxon>
        <taxon>Parachela</taxon>
        <taxon>Hypsibioidea</taxon>
        <taxon>Hypsibiidae</taxon>
        <taxon>Hypsibius</taxon>
    </lineage>
</organism>
<dbReference type="PANTHER" id="PTHR12894">
    <property type="entry name" value="CNH DOMAIN CONTAINING"/>
    <property type="match status" value="1"/>
</dbReference>
<keyword evidence="4" id="KW-0653">Protein transport</keyword>
<dbReference type="GO" id="GO:0015031">
    <property type="term" value="P:protein transport"/>
    <property type="evidence" value="ECO:0007669"/>
    <property type="project" value="UniProtKB-KW"/>
</dbReference>
<evidence type="ECO:0000256" key="2">
    <source>
        <dbReference type="ARBA" id="ARBA00022448"/>
    </source>
</evidence>
<dbReference type="Proteomes" id="UP000192578">
    <property type="component" value="Unassembled WGS sequence"/>
</dbReference>
<sequence length="844" mass="95186">MSVRTFDVAAVISALPPSNGNDTRIECMDYAAGHIFLGTIDGLIHRYAVHVSVSLTGRRQYHPRLVASKRIASKKAIVRVEMIDAMNRVLYLCDGVLGMLDGATVEIVPGGGAKVKGVLAFSLNDRIDPENPFISFEVCVVRKRQIAVFGVSESQLTLLTEIALPETPLEIVYSEPFVCFASSSEYQVINVKETSHEIHHLFPYPDLPVIASLTDSNEHEFLLSGPGGLGMFVSAQTLVAPRPPINWAELRVIRMHYSAPYILVFSREDIWVFSSINQQPKQSLQLLGCRSVCGALFEAGAHATPLMAADSKVWALENVPWQEQVDGLLEEKRVNEALQIARSYSDEDTLPHFRGILQRAALVQLHRQELRPAKELLLESECSPSFVLAFCPDLLPSADILTTSPFFIPIFNPHDPAAMNERNAFLIAYLEEYRRSSTDFTEEMNWILLKLFSLSEQNEGSILPFIKSFRNILPYEETVHLLSERRYLVALAFFQVRMCHLEKALTLMKDLVDNPPADLPAREVGVVTVSTIVDVLKSVEQEKLLLQTLPWLLKKDQSAGLQVLKHMSSNGNSSDVRTLLEGFPNVHRQYLEFLIFDKEIQKEQLYQELAVSYLTNLSELPSCRPDAIFNAFEMRTNLQTVLRSPLCTFGADIEASIEQLQLHEEKVILLAKRGEHLAALDLLASRLKDRAGAVQYCVQYGKRDKLLKRQLFEHLLAIYFNPREQNEESVRAALELLNDEEADFDPAKVLSMLPANWPLSCLEGFLSHTLRRSLHSQRTGAVERGLAKCLHFSAQLSTVGRLKDKILLTEERRCIFCKKPFLDCTFKRLTDGRLVHLHCHSSNQ</sequence>
<dbReference type="Pfam" id="PF10367">
    <property type="entry name" value="zf-Vps39_C"/>
    <property type="match status" value="1"/>
</dbReference>
<evidence type="ECO:0000256" key="3">
    <source>
        <dbReference type="ARBA" id="ARBA00022490"/>
    </source>
</evidence>
<dbReference type="GO" id="GO:0016020">
    <property type="term" value="C:membrane"/>
    <property type="evidence" value="ECO:0007669"/>
    <property type="project" value="TreeGrafter"/>
</dbReference>
<gene>
    <name evidence="6" type="ORF">BV898_11871</name>
</gene>
<evidence type="ECO:0000256" key="4">
    <source>
        <dbReference type="ARBA" id="ARBA00022927"/>
    </source>
</evidence>
<evidence type="ECO:0000313" key="7">
    <source>
        <dbReference type="Proteomes" id="UP000192578"/>
    </source>
</evidence>